<name>D3HIY4_LEGLN</name>
<dbReference type="GO" id="GO:0003677">
    <property type="term" value="F:DNA binding"/>
    <property type="evidence" value="ECO:0007669"/>
    <property type="project" value="UniProtKB-KW"/>
</dbReference>
<dbReference type="eggNOG" id="COG0583">
    <property type="taxonomic scope" value="Bacteria"/>
</dbReference>
<proteinExistence type="inferred from homology"/>
<comment type="similarity">
    <text evidence="1">Belongs to the LysR transcriptional regulatory family.</text>
</comment>
<dbReference type="Gene3D" id="3.40.190.290">
    <property type="match status" value="1"/>
</dbReference>
<dbReference type="STRING" id="661367.LLO_1981"/>
<dbReference type="Pfam" id="PF03466">
    <property type="entry name" value="LysR_substrate"/>
    <property type="match status" value="1"/>
</dbReference>
<dbReference type="SUPFAM" id="SSF46785">
    <property type="entry name" value="Winged helix' DNA-binding domain"/>
    <property type="match status" value="1"/>
</dbReference>
<dbReference type="AlphaFoldDB" id="D3HIY4"/>
<dbReference type="Gene3D" id="1.10.10.10">
    <property type="entry name" value="Winged helix-like DNA-binding domain superfamily/Winged helix DNA-binding domain"/>
    <property type="match status" value="1"/>
</dbReference>
<gene>
    <name evidence="6" type="ordered locus">LLO_1981</name>
</gene>
<dbReference type="InterPro" id="IPR000847">
    <property type="entry name" value="LysR_HTH_N"/>
</dbReference>
<dbReference type="Proteomes" id="UP000001060">
    <property type="component" value="Chromosome"/>
</dbReference>
<dbReference type="RefSeq" id="WP_003636801.1">
    <property type="nucleotide sequence ID" value="NC_013861.1"/>
</dbReference>
<organism evidence="6 7">
    <name type="scientific">Legionella longbeachae serogroup 1 (strain NSW150)</name>
    <dbReference type="NCBI Taxonomy" id="661367"/>
    <lineage>
        <taxon>Bacteria</taxon>
        <taxon>Pseudomonadati</taxon>
        <taxon>Pseudomonadota</taxon>
        <taxon>Gammaproteobacteria</taxon>
        <taxon>Legionellales</taxon>
        <taxon>Legionellaceae</taxon>
        <taxon>Legionella</taxon>
    </lineage>
</organism>
<dbReference type="EMBL" id="FN650140">
    <property type="protein sequence ID" value="CBJ12365.1"/>
    <property type="molecule type" value="Genomic_DNA"/>
</dbReference>
<dbReference type="Pfam" id="PF00126">
    <property type="entry name" value="HTH_1"/>
    <property type="match status" value="1"/>
</dbReference>
<dbReference type="HOGENOM" id="CLU_039613_16_2_6"/>
<dbReference type="SUPFAM" id="SSF53850">
    <property type="entry name" value="Periplasmic binding protein-like II"/>
    <property type="match status" value="1"/>
</dbReference>
<sequence length="297" mass="33820">MNILQCLENFTVVVEYKSFSAAAQVLNSSPSKISKQITYLEEELKLKLFIRSTKKLLLTDQGQILYEKVGNLFNELKEIKSIAYQEQYLLQGLLKICLIVGPAVIYFTSAIAQFMKKHPKIIIDLRVGADIIDANQYTYDLIISFDSFTHPQIICKKIFSIQRGVYASPNYLKCYGNLRKDEDLINHNCLINTLYGLQNKWILNNKVIHVAGNFTSNNADVLKQAAIDGLGLIWVPSFSVREEIKSGKLLQILPSSLSPEIMLYALFKKHKKNNLMIDLFLGYICEKIVIDDIISID</sequence>
<evidence type="ECO:0000256" key="4">
    <source>
        <dbReference type="ARBA" id="ARBA00023163"/>
    </source>
</evidence>
<protein>
    <submittedName>
        <fullName evidence="6">Putative transcriptional regulator, LysR family</fullName>
    </submittedName>
</protein>
<dbReference type="GO" id="GO:0003700">
    <property type="term" value="F:DNA-binding transcription factor activity"/>
    <property type="evidence" value="ECO:0007669"/>
    <property type="project" value="InterPro"/>
</dbReference>
<dbReference type="CDD" id="cd08422">
    <property type="entry name" value="PBP2_CrgA_like"/>
    <property type="match status" value="1"/>
</dbReference>
<evidence type="ECO:0000256" key="2">
    <source>
        <dbReference type="ARBA" id="ARBA00023015"/>
    </source>
</evidence>
<keyword evidence="7" id="KW-1185">Reference proteome</keyword>
<dbReference type="FunFam" id="1.10.10.10:FF:000001">
    <property type="entry name" value="LysR family transcriptional regulator"/>
    <property type="match status" value="1"/>
</dbReference>
<dbReference type="OrthoDB" id="8885940at2"/>
<reference evidence="6 7" key="1">
    <citation type="journal article" date="2010" name="PLoS Genet.">
        <title>Analysis of the Legionella longbeachae genome and transcriptome uncovers unique strategies to cause Legionnaires' disease.</title>
        <authorList>
            <person name="Cazalet C."/>
            <person name="Gomez-Valero L."/>
            <person name="Rusniok C."/>
            <person name="Lomma M."/>
            <person name="Dervins-Ravault D."/>
            <person name="Newton H."/>
            <person name="Sansom F."/>
            <person name="Jarraud S."/>
            <person name="Zidane N."/>
            <person name="Ma L."/>
            <person name="Bouchier C."/>
            <person name="Etienne J."/>
            <person name="Hartland E."/>
            <person name="Buchrieser C."/>
        </authorList>
    </citation>
    <scope>NUCLEOTIDE SEQUENCE [LARGE SCALE GENOMIC DNA]</scope>
    <source>
        <strain evidence="6 7">NSW150</strain>
    </source>
</reference>
<feature type="domain" description="HTH lysR-type" evidence="5">
    <location>
        <begin position="1"/>
        <end position="59"/>
    </location>
</feature>
<keyword evidence="4" id="KW-0804">Transcription</keyword>
<dbReference type="InterPro" id="IPR036390">
    <property type="entry name" value="WH_DNA-bd_sf"/>
</dbReference>
<keyword evidence="3" id="KW-0238">DNA-binding</keyword>
<dbReference type="InterPro" id="IPR005119">
    <property type="entry name" value="LysR_subst-bd"/>
</dbReference>
<evidence type="ECO:0000259" key="5">
    <source>
        <dbReference type="PROSITE" id="PS50931"/>
    </source>
</evidence>
<evidence type="ECO:0000256" key="3">
    <source>
        <dbReference type="ARBA" id="ARBA00023125"/>
    </source>
</evidence>
<keyword evidence="2" id="KW-0805">Transcription regulation</keyword>
<dbReference type="InterPro" id="IPR058163">
    <property type="entry name" value="LysR-type_TF_proteobact-type"/>
</dbReference>
<dbReference type="KEGG" id="llo:LLO_1981"/>
<dbReference type="PANTHER" id="PTHR30537:SF5">
    <property type="entry name" value="HTH-TYPE TRANSCRIPTIONAL ACTIVATOR TTDR-RELATED"/>
    <property type="match status" value="1"/>
</dbReference>
<dbReference type="InterPro" id="IPR036388">
    <property type="entry name" value="WH-like_DNA-bd_sf"/>
</dbReference>
<dbReference type="GeneID" id="40926199"/>
<accession>D3HIY4</accession>
<evidence type="ECO:0000313" key="7">
    <source>
        <dbReference type="Proteomes" id="UP000001060"/>
    </source>
</evidence>
<dbReference type="PROSITE" id="PS50931">
    <property type="entry name" value="HTH_LYSR"/>
    <property type="match status" value="1"/>
</dbReference>
<evidence type="ECO:0000256" key="1">
    <source>
        <dbReference type="ARBA" id="ARBA00009437"/>
    </source>
</evidence>
<evidence type="ECO:0000313" key="6">
    <source>
        <dbReference type="EMBL" id="CBJ12365.1"/>
    </source>
</evidence>
<dbReference type="PANTHER" id="PTHR30537">
    <property type="entry name" value="HTH-TYPE TRANSCRIPTIONAL REGULATOR"/>
    <property type="match status" value="1"/>
</dbReference>